<dbReference type="EMBL" id="CM001466">
    <property type="protein sequence ID" value="EHY90016.1"/>
    <property type="molecule type" value="Genomic_DNA"/>
</dbReference>
<dbReference type="RefSeq" id="WP_005443137.1">
    <property type="nucleotide sequence ID" value="NZ_CM001466.1"/>
</dbReference>
<protein>
    <submittedName>
        <fullName evidence="1">Uncharacterized protein</fullName>
    </submittedName>
</protein>
<evidence type="ECO:0000313" key="2">
    <source>
        <dbReference type="Proteomes" id="UP000004705"/>
    </source>
</evidence>
<proteinExistence type="predicted"/>
<evidence type="ECO:0000313" key="1">
    <source>
        <dbReference type="EMBL" id="EHY90016.1"/>
    </source>
</evidence>
<organism evidence="1 2">
    <name type="scientific">Saccharomonospora azurea NA-128</name>
    <dbReference type="NCBI Taxonomy" id="882081"/>
    <lineage>
        <taxon>Bacteria</taxon>
        <taxon>Bacillati</taxon>
        <taxon>Actinomycetota</taxon>
        <taxon>Actinomycetes</taxon>
        <taxon>Pseudonocardiales</taxon>
        <taxon>Pseudonocardiaceae</taxon>
        <taxon>Saccharomonospora</taxon>
    </lineage>
</organism>
<gene>
    <name evidence="1" type="ORF">SacazDRAFT_03135</name>
</gene>
<dbReference type="HOGENOM" id="CLU_2737617_0_0_11"/>
<reference evidence="1 2" key="1">
    <citation type="journal article" date="2012" name="Stand. Genomic Sci.">
        <title>Genome sequence of the soil bacterium Saccharomonospora azurea type strain (NA-128(T)).</title>
        <authorList>
            <person name="Klenk H.P."/>
            <person name="Held B."/>
            <person name="Lucas S."/>
            <person name="Lapidus A."/>
            <person name="Copeland A."/>
            <person name="Hammon N."/>
            <person name="Pitluck S."/>
            <person name="Goodwin L.A."/>
            <person name="Han C."/>
            <person name="Tapia R."/>
            <person name="Brambilla E.M."/>
            <person name="Potter G."/>
            <person name="Land M."/>
            <person name="Ivanova N."/>
            <person name="Rohde M."/>
            <person name="Goker M."/>
            <person name="Detter J.C."/>
            <person name="Kyrpides N.C."/>
            <person name="Woyke T."/>
        </authorList>
    </citation>
    <scope>NUCLEOTIDE SEQUENCE [LARGE SCALE GENOMIC DNA]</scope>
    <source>
        <strain evidence="1 2">NA-128</strain>
    </source>
</reference>
<accession>H8GEV5</accession>
<dbReference type="AlphaFoldDB" id="H8GEV5"/>
<dbReference type="Proteomes" id="UP000004705">
    <property type="component" value="Chromosome"/>
</dbReference>
<name>H8GEV5_9PSEU</name>
<sequence>MVSHKLLKQAAKRTGYRPELLSAPIMLIIRRHRKGHSPGQIAAFLRDWYGEDNLITDQAFVDWVLTHAGRR</sequence>
<keyword evidence="2" id="KW-1185">Reference proteome</keyword>
<dbReference type="OrthoDB" id="3630017at2"/>